<name>A0A2G9U3C7_TELCI</name>
<dbReference type="SUPFAM" id="SSF56815">
    <property type="entry name" value="Sec1/munc18-like (SM) proteins"/>
    <property type="match status" value="1"/>
</dbReference>
<evidence type="ECO:0000256" key="1">
    <source>
        <dbReference type="ARBA" id="ARBA00009884"/>
    </source>
</evidence>
<evidence type="ECO:0008006" key="4">
    <source>
        <dbReference type="Google" id="ProtNLM"/>
    </source>
</evidence>
<dbReference type="Gene3D" id="3.40.50.2060">
    <property type="match status" value="1"/>
</dbReference>
<evidence type="ECO:0000313" key="2">
    <source>
        <dbReference type="EMBL" id="PIO64776.1"/>
    </source>
</evidence>
<keyword evidence="3" id="KW-1185">Reference proteome</keyword>
<sequence length="121" mass="13776">MLGLSRLIGSKREALTDVPAVYFVSPTDENVDLLCEDLRQGMYDSFYINFISPLSRVRLENLASAAVHGGSDGQVQKIVDQYLNFISLEDDLFVLRRYSENSPMSYFGHYPTLRLTLKQAY</sequence>
<organism evidence="2 3">
    <name type="scientific">Teladorsagia circumcincta</name>
    <name type="common">Brown stomach worm</name>
    <name type="synonym">Ostertagia circumcincta</name>
    <dbReference type="NCBI Taxonomy" id="45464"/>
    <lineage>
        <taxon>Eukaryota</taxon>
        <taxon>Metazoa</taxon>
        <taxon>Ecdysozoa</taxon>
        <taxon>Nematoda</taxon>
        <taxon>Chromadorea</taxon>
        <taxon>Rhabditida</taxon>
        <taxon>Rhabditina</taxon>
        <taxon>Rhabditomorpha</taxon>
        <taxon>Strongyloidea</taxon>
        <taxon>Trichostrongylidae</taxon>
        <taxon>Teladorsagia</taxon>
    </lineage>
</organism>
<dbReference type="OrthoDB" id="10251230at2759"/>
<protein>
    <recommendedName>
        <fullName evidence="4">Sec1 family protein</fullName>
    </recommendedName>
</protein>
<dbReference type="InterPro" id="IPR036045">
    <property type="entry name" value="Sec1-like_sf"/>
</dbReference>
<comment type="similarity">
    <text evidence="1">Belongs to the STXBP/unc-18/SEC1 family.</text>
</comment>
<accession>A0A2G9U3C7</accession>
<evidence type="ECO:0000313" key="3">
    <source>
        <dbReference type="Proteomes" id="UP000230423"/>
    </source>
</evidence>
<dbReference type="Pfam" id="PF00995">
    <property type="entry name" value="Sec1"/>
    <property type="match status" value="1"/>
</dbReference>
<dbReference type="AlphaFoldDB" id="A0A2G9U3C7"/>
<dbReference type="EMBL" id="KZ349586">
    <property type="protein sequence ID" value="PIO64776.1"/>
    <property type="molecule type" value="Genomic_DNA"/>
</dbReference>
<dbReference type="InterPro" id="IPR001619">
    <property type="entry name" value="Sec1-like"/>
</dbReference>
<dbReference type="PANTHER" id="PTHR11679">
    <property type="entry name" value="VESICLE PROTEIN SORTING-ASSOCIATED"/>
    <property type="match status" value="1"/>
</dbReference>
<gene>
    <name evidence="2" type="ORF">TELCIR_13583</name>
</gene>
<dbReference type="InterPro" id="IPR043154">
    <property type="entry name" value="Sec-1-like_dom1"/>
</dbReference>
<proteinExistence type="inferred from homology"/>
<dbReference type="Proteomes" id="UP000230423">
    <property type="component" value="Unassembled WGS sequence"/>
</dbReference>
<reference evidence="2 3" key="1">
    <citation type="submission" date="2015-09" db="EMBL/GenBank/DDBJ databases">
        <title>Draft genome of the parasitic nematode Teladorsagia circumcincta isolate WARC Sus (inbred).</title>
        <authorList>
            <person name="Mitreva M."/>
        </authorList>
    </citation>
    <scope>NUCLEOTIDE SEQUENCE [LARGE SCALE GENOMIC DNA]</scope>
    <source>
        <strain evidence="2 3">S</strain>
    </source>
</reference>
<dbReference type="GO" id="GO:0016192">
    <property type="term" value="P:vesicle-mediated transport"/>
    <property type="evidence" value="ECO:0007669"/>
    <property type="project" value="InterPro"/>
</dbReference>